<protein>
    <recommendedName>
        <fullName evidence="16">Leucine-rich repeat-containing N-terminal plant-type domain-containing protein</fullName>
    </recommendedName>
</protein>
<dbReference type="SMART" id="SM00369">
    <property type="entry name" value="LRR_TYP"/>
    <property type="match status" value="3"/>
</dbReference>
<sequence length="595" mass="65600">MGASPSPTFKNCSSSLSFLFVFLIVFGSSAFDFATSAEEAAALLLWKTGLQDPHARLASWQHPSNATGPCTWFAISCNGAMSVTKINLTKSGLQGTLDGFSFSLFPNLEYFDLSVNSIFEFAYTLKVTEKCDVYSFGVLALEVIQGKHPSNLMGSLLSPVLREGKMLGDLLDDRIAPPTDIVLVELTTVFKLAVACLHENPRFRPTMYDISQIISLEISDIEKGQVCSLAYCLILYVLLLLSPNYVAFASASSNDEAEALLKWKASIQNQTQLQNLSSWTYLPSNATNSSRNQKANENPCNMWTGISCNPAGSVSKINLTNSGLQGRLQEFPFVSFPNLVYLDFSKNKLFDSIPPQISSLSKLIYLDLSDNKLSGKIPPEICFLENLENLYLNKNKLNGSVPQEIDQLKSLVVLNLMENRLSGPLPMSIANLSRLQVVQLRDNRLSDLSKNKFNGSIPTSGGDLTNLTAILYLYSYFELELAYTMESGRIANNHGKASPIFFSSFSSLPSSPTSSSTSTLPPLQMPIVDVLDQRILPPTHQEARELLSLVKIFAIASNNETSFSTHELQLSKPLCMIICAIPSQLKYRVNIIEYN</sequence>
<gene>
    <name evidence="14" type="ORF">DVH24_016832</name>
</gene>
<evidence type="ECO:0008006" key="16">
    <source>
        <dbReference type="Google" id="ProtNLM"/>
    </source>
</evidence>
<dbReference type="Pfam" id="PF08263">
    <property type="entry name" value="LRRNT_2"/>
    <property type="match status" value="2"/>
</dbReference>
<evidence type="ECO:0000259" key="13">
    <source>
        <dbReference type="Pfam" id="PF23598"/>
    </source>
</evidence>
<comment type="subcellular location">
    <subcellularLocation>
        <location evidence="2">Membrane</location>
    </subcellularLocation>
    <subcellularLocation>
        <location evidence="1">Secreted</location>
        <location evidence="1">Cell wall</location>
    </subcellularLocation>
</comment>
<dbReference type="InterPro" id="IPR053211">
    <property type="entry name" value="DNA_repair-toleration"/>
</dbReference>
<keyword evidence="9" id="KW-0472">Membrane</keyword>
<evidence type="ECO:0000256" key="7">
    <source>
        <dbReference type="ARBA" id="ARBA00022737"/>
    </source>
</evidence>
<evidence type="ECO:0000256" key="11">
    <source>
        <dbReference type="SAM" id="SignalP"/>
    </source>
</evidence>
<dbReference type="InterPro" id="IPR011009">
    <property type="entry name" value="Kinase-like_dom_sf"/>
</dbReference>
<evidence type="ECO:0000313" key="14">
    <source>
        <dbReference type="EMBL" id="RXH74010.1"/>
    </source>
</evidence>
<dbReference type="InterPro" id="IPR003591">
    <property type="entry name" value="Leu-rich_rpt_typical-subtyp"/>
</dbReference>
<dbReference type="InterPro" id="IPR032675">
    <property type="entry name" value="LRR_dom_sf"/>
</dbReference>
<reference evidence="14 15" key="1">
    <citation type="submission" date="2018-10" db="EMBL/GenBank/DDBJ databases">
        <title>A high-quality apple genome assembly.</title>
        <authorList>
            <person name="Hu J."/>
        </authorList>
    </citation>
    <scope>NUCLEOTIDE SEQUENCE [LARGE SCALE GENOMIC DNA]</scope>
    <source>
        <strain evidence="15">cv. HFTH1</strain>
        <tissue evidence="14">Young leaf</tissue>
    </source>
</reference>
<keyword evidence="8" id="KW-1133">Transmembrane helix</keyword>
<evidence type="ECO:0000256" key="6">
    <source>
        <dbReference type="ARBA" id="ARBA00022729"/>
    </source>
</evidence>
<keyword evidence="3" id="KW-0134">Cell wall</keyword>
<name>A0A498HTD3_MALDO</name>
<dbReference type="FunFam" id="3.80.10.10:FF:000400">
    <property type="entry name" value="Nuclear pore complex protein NUP107"/>
    <property type="match status" value="1"/>
</dbReference>
<evidence type="ECO:0000256" key="1">
    <source>
        <dbReference type="ARBA" id="ARBA00004191"/>
    </source>
</evidence>
<evidence type="ECO:0000256" key="9">
    <source>
        <dbReference type="ARBA" id="ARBA00023136"/>
    </source>
</evidence>
<evidence type="ECO:0000256" key="5">
    <source>
        <dbReference type="ARBA" id="ARBA00022692"/>
    </source>
</evidence>
<keyword evidence="15" id="KW-1185">Reference proteome</keyword>
<evidence type="ECO:0000259" key="12">
    <source>
        <dbReference type="Pfam" id="PF08263"/>
    </source>
</evidence>
<dbReference type="STRING" id="3750.A0A498HTD3"/>
<organism evidence="14 15">
    <name type="scientific">Malus domestica</name>
    <name type="common">Apple</name>
    <name type="synonym">Pyrus malus</name>
    <dbReference type="NCBI Taxonomy" id="3750"/>
    <lineage>
        <taxon>Eukaryota</taxon>
        <taxon>Viridiplantae</taxon>
        <taxon>Streptophyta</taxon>
        <taxon>Embryophyta</taxon>
        <taxon>Tracheophyta</taxon>
        <taxon>Spermatophyta</taxon>
        <taxon>Magnoliopsida</taxon>
        <taxon>eudicotyledons</taxon>
        <taxon>Gunneridae</taxon>
        <taxon>Pentapetalae</taxon>
        <taxon>rosids</taxon>
        <taxon>fabids</taxon>
        <taxon>Rosales</taxon>
        <taxon>Rosaceae</taxon>
        <taxon>Amygdaloideae</taxon>
        <taxon>Maleae</taxon>
        <taxon>Malus</taxon>
    </lineage>
</organism>
<dbReference type="InterPro" id="IPR055414">
    <property type="entry name" value="LRR_R13L4/SHOC2-like"/>
</dbReference>
<feature type="chain" id="PRO_5019866428" description="Leucine-rich repeat-containing N-terminal plant-type domain-containing protein" evidence="11">
    <location>
        <begin position="31"/>
        <end position="595"/>
    </location>
</feature>
<dbReference type="InterPro" id="IPR013210">
    <property type="entry name" value="LRR_N_plant-typ"/>
</dbReference>
<evidence type="ECO:0000256" key="4">
    <source>
        <dbReference type="ARBA" id="ARBA00022614"/>
    </source>
</evidence>
<evidence type="ECO:0000313" key="15">
    <source>
        <dbReference type="Proteomes" id="UP000290289"/>
    </source>
</evidence>
<feature type="domain" description="Leucine-rich repeat-containing N-terminal plant-type" evidence="12">
    <location>
        <begin position="253"/>
        <end position="309"/>
    </location>
</feature>
<dbReference type="Gene3D" id="3.80.10.10">
    <property type="entry name" value="Ribonuclease Inhibitor"/>
    <property type="match status" value="2"/>
</dbReference>
<dbReference type="GO" id="GO:0016020">
    <property type="term" value="C:membrane"/>
    <property type="evidence" value="ECO:0007669"/>
    <property type="project" value="UniProtKB-SubCell"/>
</dbReference>
<evidence type="ECO:0000256" key="2">
    <source>
        <dbReference type="ARBA" id="ARBA00004370"/>
    </source>
</evidence>
<comment type="caution">
    <text evidence="14">The sequence shown here is derived from an EMBL/GenBank/DDBJ whole genome shotgun (WGS) entry which is preliminary data.</text>
</comment>
<proteinExistence type="inferred from homology"/>
<evidence type="ECO:0000256" key="3">
    <source>
        <dbReference type="ARBA" id="ARBA00022512"/>
    </source>
</evidence>
<dbReference type="Pfam" id="PF23598">
    <property type="entry name" value="LRR_14"/>
    <property type="match status" value="1"/>
</dbReference>
<comment type="similarity">
    <text evidence="10">Belongs to the polygalacturonase-inhibiting protein family.</text>
</comment>
<dbReference type="EMBL" id="RDQH01000341">
    <property type="protein sequence ID" value="RXH74010.1"/>
    <property type="molecule type" value="Genomic_DNA"/>
</dbReference>
<dbReference type="SUPFAM" id="SSF56112">
    <property type="entry name" value="Protein kinase-like (PK-like)"/>
    <property type="match status" value="1"/>
</dbReference>
<keyword evidence="6 11" id="KW-0732">Signal</keyword>
<evidence type="ECO:0000256" key="8">
    <source>
        <dbReference type="ARBA" id="ARBA00022989"/>
    </source>
</evidence>
<dbReference type="PANTHER" id="PTHR48060:SF24">
    <property type="entry name" value="NON-SPECIFIC SERINE_THREONINE PROTEIN KINASE"/>
    <property type="match status" value="1"/>
</dbReference>
<dbReference type="AlphaFoldDB" id="A0A498HTD3"/>
<keyword evidence="7" id="KW-0677">Repeat</keyword>
<feature type="domain" description="Leucine-rich repeat-containing N-terminal plant-type" evidence="12">
    <location>
        <begin position="37"/>
        <end position="78"/>
    </location>
</feature>
<dbReference type="PANTHER" id="PTHR48060">
    <property type="entry name" value="DNA DAMAGE-REPAIR/TOLERATION PROTEIN DRT100"/>
    <property type="match status" value="1"/>
</dbReference>
<keyword evidence="5" id="KW-0812">Transmembrane</keyword>
<dbReference type="Gene3D" id="1.10.510.10">
    <property type="entry name" value="Transferase(Phosphotransferase) domain 1"/>
    <property type="match status" value="1"/>
</dbReference>
<dbReference type="SUPFAM" id="SSF52058">
    <property type="entry name" value="L domain-like"/>
    <property type="match status" value="2"/>
</dbReference>
<keyword evidence="3" id="KW-0964">Secreted</keyword>
<evidence type="ECO:0000256" key="10">
    <source>
        <dbReference type="ARBA" id="ARBA00038043"/>
    </source>
</evidence>
<feature type="signal peptide" evidence="11">
    <location>
        <begin position="1"/>
        <end position="30"/>
    </location>
</feature>
<feature type="domain" description="Disease resistance R13L4/SHOC-2-like LRR" evidence="13">
    <location>
        <begin position="338"/>
        <end position="467"/>
    </location>
</feature>
<dbReference type="Proteomes" id="UP000290289">
    <property type="component" value="Chromosome 15"/>
</dbReference>
<keyword evidence="4" id="KW-0433">Leucine-rich repeat</keyword>
<accession>A0A498HTD3</accession>